<dbReference type="AlphaFoldDB" id="A0A803MRG2"/>
<sequence>MRARVRRKRKKSSNFRSNAELTRRIVRKLAKWWPLLVFLPAMALLLFEASRLGRRHSHDELNHESKLNFTWTMLDSHVDGKLNRLDPVYHNVGGTKERCLPILSAEDLEILDIPTELKGSKGPVKNVIYISEDNDPYAGENSTFSFQKRKPGRSSLFTGYQSLVQREKSFKVTETPVVHCGFYSENGGFKMSLEDEKYLQTCKVVVSTCAFGGGDDLYQPIGMSEASLQKVCYVAFWDEITLATQKAQGRKIGDDHYIGKWRIVIVKNLPFPDQRLNGKIPKMLGHRLFPNALFSIWVDSKSQFRRDPLGVLEALLWRSNSVLAISQHGARSSVYDEAKAVVKKNKATPEEVEVQLTQYRLDGLPEDKRFNGRKALAEASIIVREHSPLTNLFMCLWFNEVVRFTSRDQLSFPYVLWRLKVLNDINIFPPENGNGILPYLTVPSLHTTPRAVSCRMYDDVASLILSNLTGLASMKVKEKGQKPRVYIS</sequence>
<proteinExistence type="predicted"/>
<feature type="domain" description="TOD1/MUCI70 glycosyltransferase-like" evidence="1">
    <location>
        <begin position="150"/>
        <end position="430"/>
    </location>
</feature>
<reference evidence="2" key="1">
    <citation type="journal article" date="2017" name="Nature">
        <title>The genome of Chenopodium quinoa.</title>
        <authorList>
            <person name="Jarvis D.E."/>
            <person name="Ho Y.S."/>
            <person name="Lightfoot D.J."/>
            <person name="Schmoeckel S.M."/>
            <person name="Li B."/>
            <person name="Borm T.J.A."/>
            <person name="Ohyanagi H."/>
            <person name="Mineta K."/>
            <person name="Michell C.T."/>
            <person name="Saber N."/>
            <person name="Kharbatia N.M."/>
            <person name="Rupper R.R."/>
            <person name="Sharp A.R."/>
            <person name="Dally N."/>
            <person name="Boughton B.A."/>
            <person name="Woo Y.H."/>
            <person name="Gao G."/>
            <person name="Schijlen E.G.W.M."/>
            <person name="Guo X."/>
            <person name="Momin A.A."/>
            <person name="Negrao S."/>
            <person name="Al-Babili S."/>
            <person name="Gehring C."/>
            <person name="Roessner U."/>
            <person name="Jung C."/>
            <person name="Murphy K."/>
            <person name="Arold S.T."/>
            <person name="Gojobori T."/>
            <person name="van der Linden C.G."/>
            <person name="van Loo E.N."/>
            <person name="Jellen E.N."/>
            <person name="Maughan P.J."/>
            <person name="Tester M."/>
        </authorList>
    </citation>
    <scope>NUCLEOTIDE SEQUENCE [LARGE SCALE GENOMIC DNA]</scope>
    <source>
        <strain evidence="2">cv. PI 614886</strain>
    </source>
</reference>
<organism evidence="2 3">
    <name type="scientific">Chenopodium quinoa</name>
    <name type="common">Quinoa</name>
    <dbReference type="NCBI Taxonomy" id="63459"/>
    <lineage>
        <taxon>Eukaryota</taxon>
        <taxon>Viridiplantae</taxon>
        <taxon>Streptophyta</taxon>
        <taxon>Embryophyta</taxon>
        <taxon>Tracheophyta</taxon>
        <taxon>Spermatophyta</taxon>
        <taxon>Magnoliopsida</taxon>
        <taxon>eudicotyledons</taxon>
        <taxon>Gunneridae</taxon>
        <taxon>Pentapetalae</taxon>
        <taxon>Caryophyllales</taxon>
        <taxon>Chenopodiaceae</taxon>
        <taxon>Chenopodioideae</taxon>
        <taxon>Atripliceae</taxon>
        <taxon>Chenopodium</taxon>
    </lineage>
</organism>
<evidence type="ECO:0000313" key="3">
    <source>
        <dbReference type="Proteomes" id="UP000596660"/>
    </source>
</evidence>
<dbReference type="OMA" id="EDKMFMQ"/>
<name>A0A803MRG2_CHEQI</name>
<accession>A0A803MRG2</accession>
<dbReference type="InterPro" id="IPR048354">
    <property type="entry name" value="TOD1_MUCI70_glycTrfase_dom"/>
</dbReference>
<dbReference type="Gramene" id="AUR62033863-RA">
    <property type="protein sequence ID" value="AUR62033863-RA:cds"/>
    <property type="gene ID" value="AUR62033863"/>
</dbReference>
<dbReference type="Proteomes" id="UP000596660">
    <property type="component" value="Unplaced"/>
</dbReference>
<dbReference type="PANTHER" id="PTHR12956:SF17">
    <property type="entry name" value="OS01G0749100 PROTEIN"/>
    <property type="match status" value="1"/>
</dbReference>
<dbReference type="EnsemblPlants" id="AUR62033863-RA">
    <property type="protein sequence ID" value="AUR62033863-RA:cds"/>
    <property type="gene ID" value="AUR62033863"/>
</dbReference>
<evidence type="ECO:0000259" key="1">
    <source>
        <dbReference type="Pfam" id="PF04765"/>
    </source>
</evidence>
<protein>
    <recommendedName>
        <fullName evidence="1">TOD1/MUCI70 glycosyltransferase-like domain-containing protein</fullName>
    </recommendedName>
</protein>
<reference evidence="2" key="2">
    <citation type="submission" date="2021-03" db="UniProtKB">
        <authorList>
            <consortium name="EnsemblPlants"/>
        </authorList>
    </citation>
    <scope>IDENTIFICATION</scope>
</reference>
<dbReference type="InterPro" id="IPR006852">
    <property type="entry name" value="TOD1_MUCI70"/>
</dbReference>
<evidence type="ECO:0000313" key="2">
    <source>
        <dbReference type="EnsemblPlants" id="AUR62033863-RA:cds"/>
    </source>
</evidence>
<dbReference type="Pfam" id="PF04765">
    <property type="entry name" value="TOD1_MUCI70"/>
    <property type="match status" value="1"/>
</dbReference>
<dbReference type="PANTHER" id="PTHR12956">
    <property type="entry name" value="ALKALINE CERAMIDASE-RELATED"/>
    <property type="match status" value="1"/>
</dbReference>
<keyword evidence="3" id="KW-1185">Reference proteome</keyword>